<gene>
    <name evidence="7" type="ORF">CMV30_04360</name>
</gene>
<evidence type="ECO:0000256" key="2">
    <source>
        <dbReference type="ARBA" id="ARBA00022692"/>
    </source>
</evidence>
<dbReference type="OrthoDB" id="9787732at2"/>
<dbReference type="KEGG" id="vbh:CMV30_04360"/>
<organism evidence="7 8">
    <name type="scientific">Nibricoccus aquaticus</name>
    <dbReference type="NCBI Taxonomy" id="2576891"/>
    <lineage>
        <taxon>Bacteria</taxon>
        <taxon>Pseudomonadati</taxon>
        <taxon>Verrucomicrobiota</taxon>
        <taxon>Opitutia</taxon>
        <taxon>Opitutales</taxon>
        <taxon>Opitutaceae</taxon>
        <taxon>Nibricoccus</taxon>
    </lineage>
</organism>
<evidence type="ECO:0000259" key="6">
    <source>
        <dbReference type="Pfam" id="PF06271"/>
    </source>
</evidence>
<name>A0A290QI50_9BACT</name>
<evidence type="ECO:0000256" key="1">
    <source>
        <dbReference type="ARBA" id="ARBA00004141"/>
    </source>
</evidence>
<evidence type="ECO:0000313" key="8">
    <source>
        <dbReference type="Proteomes" id="UP000217265"/>
    </source>
</evidence>
<comment type="subcellular location">
    <subcellularLocation>
        <location evidence="1">Membrane</location>
        <topology evidence="1">Multi-pass membrane protein</topology>
    </subcellularLocation>
</comment>
<dbReference type="PANTHER" id="PTHR38480:SF1">
    <property type="entry name" value="SLR0254 PROTEIN"/>
    <property type="match status" value="1"/>
</dbReference>
<keyword evidence="8" id="KW-1185">Reference proteome</keyword>
<dbReference type="Pfam" id="PF06271">
    <property type="entry name" value="RDD"/>
    <property type="match status" value="1"/>
</dbReference>
<keyword evidence="2 5" id="KW-0812">Transmembrane</keyword>
<proteinExistence type="predicted"/>
<keyword evidence="3 5" id="KW-1133">Transmembrane helix</keyword>
<dbReference type="EMBL" id="CP023344">
    <property type="protein sequence ID" value="ATC65986.1"/>
    <property type="molecule type" value="Genomic_DNA"/>
</dbReference>
<evidence type="ECO:0000313" key="7">
    <source>
        <dbReference type="EMBL" id="ATC65986.1"/>
    </source>
</evidence>
<reference evidence="7 8" key="1">
    <citation type="submission" date="2017-09" db="EMBL/GenBank/DDBJ databases">
        <title>Complete genome sequence of Verrucomicrobial strain HZ-65, isolated from freshwater.</title>
        <authorList>
            <person name="Choi A."/>
        </authorList>
    </citation>
    <scope>NUCLEOTIDE SEQUENCE [LARGE SCALE GENOMIC DNA]</scope>
    <source>
        <strain evidence="7 8">HZ-65</strain>
    </source>
</reference>
<feature type="transmembrane region" description="Helical" evidence="5">
    <location>
        <begin position="34"/>
        <end position="58"/>
    </location>
</feature>
<protein>
    <submittedName>
        <fullName evidence="7">RDD family protein</fullName>
    </submittedName>
</protein>
<evidence type="ECO:0000256" key="4">
    <source>
        <dbReference type="ARBA" id="ARBA00023136"/>
    </source>
</evidence>
<dbReference type="InterPro" id="IPR010432">
    <property type="entry name" value="RDD"/>
</dbReference>
<dbReference type="GO" id="GO:0016020">
    <property type="term" value="C:membrane"/>
    <property type="evidence" value="ECO:0007669"/>
    <property type="project" value="UniProtKB-SubCell"/>
</dbReference>
<dbReference type="AlphaFoldDB" id="A0A290QI50"/>
<accession>A0A290QI50</accession>
<evidence type="ECO:0000256" key="5">
    <source>
        <dbReference type="SAM" id="Phobius"/>
    </source>
</evidence>
<keyword evidence="4 5" id="KW-0472">Membrane</keyword>
<sequence length="259" mass="28729">MAAAKGAERTHRFHVRTPEGVAFSYRLASPVLRLAALMVDWMTVTAAWMILATIIGLLSIVSRDIAGMVMAISYFLLSQGYRIAAEWLWRGQTIGKKVMRLRVVDERGLRLTFAQIALRNLLRAVDGLPFAYLVGGLAALFSRKAQRLGDLAAGTLVVWEPVEATPDLSTLQTGKYNSLRGHLPVVARLRQSVTPGEARAAWQALARRDTFEDAARVKLFAELAEHFRGITPMPPEAAEGVSDEQFVRNVVEVLYLERK</sequence>
<evidence type="ECO:0000256" key="3">
    <source>
        <dbReference type="ARBA" id="ARBA00022989"/>
    </source>
</evidence>
<feature type="domain" description="RDD" evidence="6">
    <location>
        <begin position="28"/>
        <end position="154"/>
    </location>
</feature>
<feature type="transmembrane region" description="Helical" evidence="5">
    <location>
        <begin position="121"/>
        <end position="141"/>
    </location>
</feature>
<dbReference type="PANTHER" id="PTHR38480">
    <property type="entry name" value="SLR0254 PROTEIN"/>
    <property type="match status" value="1"/>
</dbReference>
<dbReference type="Proteomes" id="UP000217265">
    <property type="component" value="Chromosome"/>
</dbReference>